<evidence type="ECO:0000259" key="3">
    <source>
        <dbReference type="Pfam" id="PF00881"/>
    </source>
</evidence>
<keyword evidence="5" id="KW-1185">Reference proteome</keyword>
<dbReference type="RefSeq" id="WP_233699360.1">
    <property type="nucleotide sequence ID" value="NZ_JAJNBZ010000050.1"/>
</dbReference>
<dbReference type="SUPFAM" id="SSF55469">
    <property type="entry name" value="FMN-dependent nitroreductase-like"/>
    <property type="match status" value="1"/>
</dbReference>
<dbReference type="PANTHER" id="PTHR43673:SF3">
    <property type="entry name" value="NAD(P)H NITROREDUCTASE YODC-RELATED"/>
    <property type="match status" value="1"/>
</dbReference>
<comment type="caution">
    <text evidence="4">The sequence shown here is derived from an EMBL/GenBank/DDBJ whole genome shotgun (WGS) entry which is preliminary data.</text>
</comment>
<comment type="similarity">
    <text evidence="1">Belongs to the nitroreductase family.</text>
</comment>
<evidence type="ECO:0000256" key="1">
    <source>
        <dbReference type="ARBA" id="ARBA00007118"/>
    </source>
</evidence>
<sequence>METKVEQKRDFFTVLRDRHSVRHYDPTVTISQAELHDMLKEATLAPSSANLQPWRFLVITDQALKEKLLPIANHQQQVVDASAVIAILGDLEGYKQAERIYEQAVESGYMDEELKESFVTRITNGYANMSEEKINNIVLVDGGLIAMQLMLIAKAKGYDTVPMGGFHAQQFKEAFGISERYVPVMLLPVGKASEPAHSSPRVPVDEVTFWNKMTEGE</sequence>
<dbReference type="CDD" id="cd02137">
    <property type="entry name" value="MhqN-like"/>
    <property type="match status" value="1"/>
</dbReference>
<proteinExistence type="inferred from homology"/>
<dbReference type="InterPro" id="IPR029479">
    <property type="entry name" value="Nitroreductase"/>
</dbReference>
<gene>
    <name evidence="4" type="ORF">LQV63_29695</name>
</gene>
<evidence type="ECO:0000256" key="2">
    <source>
        <dbReference type="ARBA" id="ARBA00023002"/>
    </source>
</evidence>
<dbReference type="Pfam" id="PF00881">
    <property type="entry name" value="Nitroreductase"/>
    <property type="match status" value="1"/>
</dbReference>
<evidence type="ECO:0000313" key="5">
    <source>
        <dbReference type="Proteomes" id="UP001199916"/>
    </source>
</evidence>
<name>A0ABS8YR29_9BACL</name>
<keyword evidence="2" id="KW-0560">Oxidoreductase</keyword>
<dbReference type="InterPro" id="IPR000415">
    <property type="entry name" value="Nitroreductase-like"/>
</dbReference>
<feature type="domain" description="Nitroreductase" evidence="3">
    <location>
        <begin position="15"/>
        <end position="191"/>
    </location>
</feature>
<dbReference type="Gene3D" id="3.40.109.10">
    <property type="entry name" value="NADH Oxidase"/>
    <property type="match status" value="1"/>
</dbReference>
<accession>A0ABS8YR29</accession>
<evidence type="ECO:0000313" key="4">
    <source>
        <dbReference type="EMBL" id="MCE5173419.1"/>
    </source>
</evidence>
<dbReference type="Proteomes" id="UP001199916">
    <property type="component" value="Unassembled WGS sequence"/>
</dbReference>
<dbReference type="EMBL" id="JAJNBZ010000050">
    <property type="protein sequence ID" value="MCE5173419.1"/>
    <property type="molecule type" value="Genomic_DNA"/>
</dbReference>
<dbReference type="PANTHER" id="PTHR43673">
    <property type="entry name" value="NAD(P)H NITROREDUCTASE YDGI-RELATED"/>
    <property type="match status" value="1"/>
</dbReference>
<organism evidence="4 5">
    <name type="scientific">Paenibacillus profundus</name>
    <dbReference type="NCBI Taxonomy" id="1173085"/>
    <lineage>
        <taxon>Bacteria</taxon>
        <taxon>Bacillati</taxon>
        <taxon>Bacillota</taxon>
        <taxon>Bacilli</taxon>
        <taxon>Bacillales</taxon>
        <taxon>Paenibacillaceae</taxon>
        <taxon>Paenibacillus</taxon>
    </lineage>
</organism>
<protein>
    <submittedName>
        <fullName evidence="4">Nitroreductase family protein</fullName>
    </submittedName>
</protein>
<reference evidence="4 5" key="1">
    <citation type="submission" date="2021-11" db="EMBL/GenBank/DDBJ databases">
        <title>Draft genome sequence of Paenibacillus profundus YoMME, a new Gram-positive bacteria with exoelectrogenic properties.</title>
        <authorList>
            <person name="Hubenova Y."/>
            <person name="Hubenova E."/>
            <person name="Manasiev Y."/>
            <person name="Peykov S."/>
            <person name="Mitov M."/>
        </authorList>
    </citation>
    <scope>NUCLEOTIDE SEQUENCE [LARGE SCALE GENOMIC DNA]</scope>
    <source>
        <strain evidence="4 5">YoMME</strain>
    </source>
</reference>